<comment type="caution">
    <text evidence="2">The sequence shown here is derived from an EMBL/GenBank/DDBJ whole genome shotgun (WGS) entry which is preliminary data.</text>
</comment>
<proteinExistence type="predicted"/>
<dbReference type="EMBL" id="BAABBA010000021">
    <property type="protein sequence ID" value="GAA4289057.1"/>
    <property type="molecule type" value="Genomic_DNA"/>
</dbReference>
<reference evidence="3" key="1">
    <citation type="journal article" date="2019" name="Int. J. Syst. Evol. Microbiol.">
        <title>The Global Catalogue of Microorganisms (GCM) 10K type strain sequencing project: providing services to taxonomists for standard genome sequencing and annotation.</title>
        <authorList>
            <consortium name="The Broad Institute Genomics Platform"/>
            <consortium name="The Broad Institute Genome Sequencing Center for Infectious Disease"/>
            <person name="Wu L."/>
            <person name="Ma J."/>
        </authorList>
    </citation>
    <scope>NUCLEOTIDE SEQUENCE [LARGE SCALE GENOMIC DNA]</scope>
    <source>
        <strain evidence="3">JCM 17459</strain>
    </source>
</reference>
<organism evidence="2 3">
    <name type="scientific">Georgenia daeguensis</name>
    <dbReference type="NCBI Taxonomy" id="908355"/>
    <lineage>
        <taxon>Bacteria</taxon>
        <taxon>Bacillati</taxon>
        <taxon>Actinomycetota</taxon>
        <taxon>Actinomycetes</taxon>
        <taxon>Micrococcales</taxon>
        <taxon>Bogoriellaceae</taxon>
        <taxon>Georgenia</taxon>
    </lineage>
</organism>
<dbReference type="Proteomes" id="UP001499841">
    <property type="component" value="Unassembled WGS sequence"/>
</dbReference>
<dbReference type="Gene3D" id="6.20.20.10">
    <property type="match status" value="1"/>
</dbReference>
<gene>
    <name evidence="2" type="ORF">GCM10022262_34180</name>
</gene>
<accession>A0ABP8EZ08</accession>
<feature type="region of interest" description="Disordered" evidence="1">
    <location>
        <begin position="1"/>
        <end position="65"/>
    </location>
</feature>
<protein>
    <submittedName>
        <fullName evidence="2">Uncharacterized protein</fullName>
    </submittedName>
</protein>
<evidence type="ECO:0000313" key="3">
    <source>
        <dbReference type="Proteomes" id="UP001499841"/>
    </source>
</evidence>
<evidence type="ECO:0000256" key="1">
    <source>
        <dbReference type="SAM" id="MobiDB-lite"/>
    </source>
</evidence>
<evidence type="ECO:0000313" key="2">
    <source>
        <dbReference type="EMBL" id="GAA4289057.1"/>
    </source>
</evidence>
<keyword evidence="3" id="KW-1185">Reference proteome</keyword>
<sequence>MEDERGSAEMESGMLPQGGPLSSRFEEICPGCHGTGRQPRDPGPGRRVPARTEVTPGPCDDQAGPPLALVFIETDGDQQRRRCSRCGGAGTVPTRAGDELLAFLRRHLPYQHGQGWGSSTR</sequence>
<name>A0ABP8EZ08_9MICO</name>